<name>A0ABD1QWM7_9LAMI</name>
<dbReference type="AlphaFoldDB" id="A0ABD1QWM7"/>
<comment type="caution">
    <text evidence="3">The sequence shown here is derived from an EMBL/GenBank/DDBJ whole genome shotgun (WGS) entry which is preliminary data.</text>
</comment>
<organism evidence="3 4">
    <name type="scientific">Abeliophyllum distichum</name>
    <dbReference type="NCBI Taxonomy" id="126358"/>
    <lineage>
        <taxon>Eukaryota</taxon>
        <taxon>Viridiplantae</taxon>
        <taxon>Streptophyta</taxon>
        <taxon>Embryophyta</taxon>
        <taxon>Tracheophyta</taxon>
        <taxon>Spermatophyta</taxon>
        <taxon>Magnoliopsida</taxon>
        <taxon>eudicotyledons</taxon>
        <taxon>Gunneridae</taxon>
        <taxon>Pentapetalae</taxon>
        <taxon>asterids</taxon>
        <taxon>lamiids</taxon>
        <taxon>Lamiales</taxon>
        <taxon>Oleaceae</taxon>
        <taxon>Forsythieae</taxon>
        <taxon>Abeliophyllum</taxon>
    </lineage>
</organism>
<dbReference type="EMBL" id="JBFOLK010000010">
    <property type="protein sequence ID" value="KAL2480617.1"/>
    <property type="molecule type" value="Genomic_DNA"/>
</dbReference>
<gene>
    <name evidence="3" type="ORF">Adt_33583</name>
</gene>
<keyword evidence="4" id="KW-1185">Reference proteome</keyword>
<sequence>MKIEINPSGPTQQPSPIHFTSQYVQLSTIHFHIPILQITVTLNHSRIAYFSPFTVVSFSIISSPSFPSLFYQFILCSVKAKQLQWCDQRTAKCKLLSASCELLHHQRQSVGVNLSVKGETIGKVIESCLHEWGIERVFTITVDNASADETAINDVKRKMLGWGNDGCILDGRYMHMRCCAHIVNLIVCEGLKEAHDSIVSIRNTVKYVKSSPARYQKLKECANKEKIECKSIVFLDVPTRWNSTYLMLDVALKFQRAFERLEDEDSHYLGYVRKDDSGKKKGGPPSNFDWENANIFVKFLIGFFDITLKFSTSNHVSSTVCLHEVCSLLSELEVWSVNFDPLLGEMATNMKKKFDKYWKKMENVNQFLLIAPILDPRYKLDYVDYCFSDIYRDETLASNISNILKENLMSVYDWYVRNEVGSESNQVLSDVDSTSGFSCVQDDSNSRVYRGFKSAFSTGGRILDPFRSSLSSRMVEVLVSTQNWFKASPNMDRFFMEDVEFYNKLDEELDESVKSNEGAT</sequence>
<proteinExistence type="predicted"/>
<dbReference type="InterPro" id="IPR012337">
    <property type="entry name" value="RNaseH-like_sf"/>
</dbReference>
<evidence type="ECO:0000256" key="1">
    <source>
        <dbReference type="ARBA" id="ARBA00023125"/>
    </source>
</evidence>
<dbReference type="PANTHER" id="PTHR46481">
    <property type="entry name" value="ZINC FINGER BED DOMAIN-CONTAINING PROTEIN 4"/>
    <property type="match status" value="1"/>
</dbReference>
<evidence type="ECO:0000259" key="2">
    <source>
        <dbReference type="Pfam" id="PF14372"/>
    </source>
</evidence>
<dbReference type="Proteomes" id="UP001604336">
    <property type="component" value="Unassembled WGS sequence"/>
</dbReference>
<reference evidence="4" key="1">
    <citation type="submission" date="2024-07" db="EMBL/GenBank/DDBJ databases">
        <title>Two chromosome-level genome assemblies of Korean endemic species Abeliophyllum distichum and Forsythia ovata (Oleaceae).</title>
        <authorList>
            <person name="Jang H."/>
        </authorList>
    </citation>
    <scope>NUCLEOTIDE SEQUENCE [LARGE SCALE GENOMIC DNA]</scope>
</reference>
<keyword evidence="1" id="KW-0238">DNA-binding</keyword>
<feature type="domain" description="hAT-like transposase RNase-H fold" evidence="2">
    <location>
        <begin position="311"/>
        <end position="412"/>
    </location>
</feature>
<evidence type="ECO:0000313" key="3">
    <source>
        <dbReference type="EMBL" id="KAL2480617.1"/>
    </source>
</evidence>
<dbReference type="GO" id="GO:0003677">
    <property type="term" value="F:DNA binding"/>
    <property type="evidence" value="ECO:0007669"/>
    <property type="project" value="UniProtKB-KW"/>
</dbReference>
<dbReference type="InterPro" id="IPR025525">
    <property type="entry name" value="hAT-like_transposase_RNase-H"/>
</dbReference>
<protein>
    <submittedName>
        <fullName evidence="3">Zinc finger BED domain-containing protein DAYSLEEPER</fullName>
    </submittedName>
</protein>
<evidence type="ECO:0000313" key="4">
    <source>
        <dbReference type="Proteomes" id="UP001604336"/>
    </source>
</evidence>
<dbReference type="InterPro" id="IPR052035">
    <property type="entry name" value="ZnF_BED_domain_contain"/>
</dbReference>
<dbReference type="Pfam" id="PF14372">
    <property type="entry name" value="hAT-like_RNase-H"/>
    <property type="match status" value="1"/>
</dbReference>
<accession>A0ABD1QWM7</accession>
<dbReference type="SUPFAM" id="SSF53098">
    <property type="entry name" value="Ribonuclease H-like"/>
    <property type="match status" value="1"/>
</dbReference>
<dbReference type="PANTHER" id="PTHR46481:SF8">
    <property type="entry name" value="ZINC FINGER BED DOMAIN-CONTAINING PROTEIN RICESLEEPER 1-LIKE"/>
    <property type="match status" value="1"/>
</dbReference>